<dbReference type="PROSITE" id="PS50090">
    <property type="entry name" value="MYB_LIKE"/>
    <property type="match status" value="1"/>
</dbReference>
<proteinExistence type="predicted"/>
<dbReference type="EMBL" id="FO082274">
    <property type="protein sequence ID" value="CCO16870.1"/>
    <property type="molecule type" value="Genomic_DNA"/>
</dbReference>
<dbReference type="Gene3D" id="1.10.10.60">
    <property type="entry name" value="Homeodomain-like"/>
    <property type="match status" value="1"/>
</dbReference>
<dbReference type="eggNOG" id="ENOG502SVZS">
    <property type="taxonomic scope" value="Eukaryota"/>
</dbReference>
<evidence type="ECO:0000259" key="1">
    <source>
        <dbReference type="PROSITE" id="PS50090"/>
    </source>
</evidence>
<dbReference type="STRING" id="41875.K8EWP8"/>
<dbReference type="OrthoDB" id="10258692at2759"/>
<sequence length="173" mass="19999">MSCEEYCESKGLKNGLKIERDFEGWVEEKTCKELNFAPTQEEHWQRMGVSGPREAVGRMGKAANAKEHSRKCLHTNPNMYFYRHCKPGEEPKWGPWEEDEIQLFLETAIKHGAGDNWGLFSSYIPGRVGYSCNQAYRSIMLPRGLILDDHYLMTESGKTIIRKKRTGLKKYTC</sequence>
<accession>K8EWP8</accession>
<protein>
    <recommendedName>
        <fullName evidence="1">Myb-like domain-containing protein</fullName>
    </recommendedName>
</protein>
<evidence type="ECO:0000313" key="2">
    <source>
        <dbReference type="EMBL" id="CCO16870.1"/>
    </source>
</evidence>
<dbReference type="KEGG" id="bpg:Bathy05g01960"/>
<dbReference type="InterPro" id="IPR009057">
    <property type="entry name" value="Homeodomain-like_sf"/>
</dbReference>
<evidence type="ECO:0000313" key="3">
    <source>
        <dbReference type="Proteomes" id="UP000198341"/>
    </source>
</evidence>
<dbReference type="Pfam" id="PF00249">
    <property type="entry name" value="Myb_DNA-binding"/>
    <property type="match status" value="1"/>
</dbReference>
<dbReference type="GeneID" id="19015699"/>
<dbReference type="Proteomes" id="UP000198341">
    <property type="component" value="Chromosome 5"/>
</dbReference>
<organism evidence="2 3">
    <name type="scientific">Bathycoccus prasinos</name>
    <dbReference type="NCBI Taxonomy" id="41875"/>
    <lineage>
        <taxon>Eukaryota</taxon>
        <taxon>Viridiplantae</taxon>
        <taxon>Chlorophyta</taxon>
        <taxon>Mamiellophyceae</taxon>
        <taxon>Mamiellales</taxon>
        <taxon>Bathycoccaceae</taxon>
        <taxon>Bathycoccus</taxon>
    </lineage>
</organism>
<name>K8EWP8_9CHLO</name>
<feature type="domain" description="Myb-like" evidence="1">
    <location>
        <begin position="88"/>
        <end position="140"/>
    </location>
</feature>
<keyword evidence="3" id="KW-1185">Reference proteome</keyword>
<dbReference type="SUPFAM" id="SSF46689">
    <property type="entry name" value="Homeodomain-like"/>
    <property type="match status" value="1"/>
</dbReference>
<dbReference type="RefSeq" id="XP_007513312.1">
    <property type="nucleotide sequence ID" value="XM_007513250.1"/>
</dbReference>
<dbReference type="AlphaFoldDB" id="K8EWP8"/>
<gene>
    <name evidence="2" type="ORF">Bathy05g01960</name>
</gene>
<reference evidence="2 3" key="1">
    <citation type="submission" date="2011-10" db="EMBL/GenBank/DDBJ databases">
        <authorList>
            <person name="Genoscope - CEA"/>
        </authorList>
    </citation>
    <scope>NUCLEOTIDE SEQUENCE [LARGE SCALE GENOMIC DNA]</scope>
    <source>
        <strain evidence="2 3">RCC 1105</strain>
    </source>
</reference>
<dbReference type="InterPro" id="IPR001005">
    <property type="entry name" value="SANT/Myb"/>
</dbReference>